<evidence type="ECO:0000259" key="1">
    <source>
        <dbReference type="Pfam" id="PF00753"/>
    </source>
</evidence>
<dbReference type="InterPro" id="IPR001279">
    <property type="entry name" value="Metallo-B-lactamas"/>
</dbReference>
<evidence type="ECO:0000313" key="3">
    <source>
        <dbReference type="Proteomes" id="UP000637239"/>
    </source>
</evidence>
<name>A0A7R7VSB1_ASPCH</name>
<reference evidence="2" key="2">
    <citation type="submission" date="2021-02" db="EMBL/GenBank/DDBJ databases">
        <title>Aspergillus chevalieri M1 genome sequence.</title>
        <authorList>
            <person name="Kadooka C."/>
            <person name="Mori K."/>
            <person name="Futagami T."/>
        </authorList>
    </citation>
    <scope>NUCLEOTIDE SEQUENCE</scope>
    <source>
        <strain evidence="2">M1</strain>
    </source>
</reference>
<dbReference type="InterPro" id="IPR036866">
    <property type="entry name" value="RibonucZ/Hydroxyglut_hydro"/>
</dbReference>
<dbReference type="CDD" id="cd07713">
    <property type="entry name" value="DHPS-like_MBL-fold"/>
    <property type="match status" value="1"/>
</dbReference>
<dbReference type="KEGG" id="ache:ACHE_51092S"/>
<dbReference type="RefSeq" id="XP_043138416.1">
    <property type="nucleotide sequence ID" value="XM_043280881.1"/>
</dbReference>
<dbReference type="PANTHER" id="PTHR13754">
    <property type="entry name" value="METALLO-BETA-LACTAMASE SUPERFAMILY PROTEIN"/>
    <property type="match status" value="1"/>
</dbReference>
<feature type="domain" description="Metallo-beta-lactamase" evidence="1">
    <location>
        <begin position="76"/>
        <end position="127"/>
    </location>
</feature>
<organism evidence="2 3">
    <name type="scientific">Aspergillus chevalieri</name>
    <name type="common">Eurotium chevalieri</name>
    <dbReference type="NCBI Taxonomy" id="182096"/>
    <lineage>
        <taxon>Eukaryota</taxon>
        <taxon>Fungi</taxon>
        <taxon>Dikarya</taxon>
        <taxon>Ascomycota</taxon>
        <taxon>Pezizomycotina</taxon>
        <taxon>Eurotiomycetes</taxon>
        <taxon>Eurotiomycetidae</taxon>
        <taxon>Eurotiales</taxon>
        <taxon>Aspergillaceae</taxon>
        <taxon>Aspergillus</taxon>
        <taxon>Aspergillus subgen. Aspergillus</taxon>
    </lineage>
</organism>
<dbReference type="EMBL" id="AP024420">
    <property type="protein sequence ID" value="BCR89894.1"/>
    <property type="molecule type" value="Genomic_DNA"/>
</dbReference>
<dbReference type="GeneID" id="66984252"/>
<protein>
    <recommendedName>
        <fullName evidence="1">Metallo-beta-lactamase domain-containing protein</fullName>
    </recommendedName>
</protein>
<dbReference type="Gene3D" id="3.60.15.10">
    <property type="entry name" value="Ribonuclease Z/Hydroxyacylglutathione hydrolase-like"/>
    <property type="match status" value="1"/>
</dbReference>
<sequence>MLAEIDNLDIHVIVNDELNPISPSPNAAVKVASRFMGIPLTPLSSELGGATMEMCMDNFFCAAHGISLLLNTTKGDKKHYLLFDAGPEGEVWERNTHRLRTEIDDIEHIALSHYHRDHSGSLTKAIELIKKSNDGDKQADRPISLEADPSFEELETAGATLLKSDQPHTVLDDLFLISGEIPRQTTYEDGIYGGVWFNPSTGHWEEDTWIMEERYIMCNLKNKGLVVFTGCGHAGIVNTCHDAIKLGNGSSLYSVVGGYHLADAEDAKLNATMEDLKRFEPKVLLAGHCTGWRFKCRIARDLPDCLVPCFSGSKYTL</sequence>
<keyword evidence="3" id="KW-1185">Reference proteome</keyword>
<dbReference type="InterPro" id="IPR052926">
    <property type="entry name" value="Metallo-beta-lactamase_dom"/>
</dbReference>
<accession>A0A7R7VSB1</accession>
<dbReference type="GO" id="GO:0016740">
    <property type="term" value="F:transferase activity"/>
    <property type="evidence" value="ECO:0007669"/>
    <property type="project" value="TreeGrafter"/>
</dbReference>
<dbReference type="InterPro" id="IPR041712">
    <property type="entry name" value="DHPS-like_MBL-fold"/>
</dbReference>
<dbReference type="PANTHER" id="PTHR13754:SF13">
    <property type="entry name" value="METALLO-BETA-LACTAMASE SUPERFAMILY PROTEIN (AFU_ORTHOLOGUE AFUA_3G07630)"/>
    <property type="match status" value="1"/>
</dbReference>
<evidence type="ECO:0000313" key="2">
    <source>
        <dbReference type="EMBL" id="BCR89894.1"/>
    </source>
</evidence>
<gene>
    <name evidence="2" type="ORF">ACHE_51092S</name>
</gene>
<dbReference type="AlphaFoldDB" id="A0A7R7VSB1"/>
<reference evidence="2" key="1">
    <citation type="submission" date="2021-01" db="EMBL/GenBank/DDBJ databases">
        <authorList>
            <consortium name="Aspergillus chevalieri M1 genome sequencing consortium"/>
            <person name="Kazuki M."/>
            <person name="Futagami T."/>
        </authorList>
    </citation>
    <scope>NUCLEOTIDE SEQUENCE</scope>
    <source>
        <strain evidence="2">M1</strain>
    </source>
</reference>
<proteinExistence type="predicted"/>
<dbReference type="SUPFAM" id="SSF56281">
    <property type="entry name" value="Metallo-hydrolase/oxidoreductase"/>
    <property type="match status" value="1"/>
</dbReference>
<dbReference type="Proteomes" id="UP000637239">
    <property type="component" value="Chromosome 5"/>
</dbReference>
<dbReference type="Pfam" id="PF00753">
    <property type="entry name" value="Lactamase_B"/>
    <property type="match status" value="1"/>
</dbReference>